<comment type="caution">
    <text evidence="9">The sequence shown here is derived from an EMBL/GenBank/DDBJ whole genome shotgun (WGS) entry which is preliminary data.</text>
</comment>
<dbReference type="EMBL" id="VNHM01000008">
    <property type="protein sequence ID" value="TYO95291.1"/>
    <property type="molecule type" value="Genomic_DNA"/>
</dbReference>
<dbReference type="AlphaFoldDB" id="A0A5S4ZT01"/>
<organism evidence="9 10">
    <name type="scientific">Desulfallas thermosapovorans DSM 6562</name>
    <dbReference type="NCBI Taxonomy" id="1121431"/>
    <lineage>
        <taxon>Bacteria</taxon>
        <taxon>Bacillati</taxon>
        <taxon>Bacillota</taxon>
        <taxon>Clostridia</taxon>
        <taxon>Eubacteriales</taxon>
        <taxon>Desulfallaceae</taxon>
        <taxon>Desulfallas</taxon>
    </lineage>
</organism>
<dbReference type="InterPro" id="IPR050366">
    <property type="entry name" value="BP-dependent_transpt_permease"/>
</dbReference>
<evidence type="ECO:0000256" key="4">
    <source>
        <dbReference type="ARBA" id="ARBA00022692"/>
    </source>
</evidence>
<proteinExistence type="inferred from homology"/>
<evidence type="ECO:0000256" key="2">
    <source>
        <dbReference type="ARBA" id="ARBA00022448"/>
    </source>
</evidence>
<evidence type="ECO:0000313" key="10">
    <source>
        <dbReference type="Proteomes" id="UP000323166"/>
    </source>
</evidence>
<feature type="transmembrane region" description="Helical" evidence="7">
    <location>
        <begin position="113"/>
        <end position="133"/>
    </location>
</feature>
<feature type="transmembrane region" description="Helical" evidence="7">
    <location>
        <begin position="139"/>
        <end position="156"/>
    </location>
</feature>
<gene>
    <name evidence="9" type="ORF">LX24_01640</name>
</gene>
<evidence type="ECO:0000256" key="5">
    <source>
        <dbReference type="ARBA" id="ARBA00022989"/>
    </source>
</evidence>
<keyword evidence="5 7" id="KW-1133">Transmembrane helix</keyword>
<feature type="domain" description="ABC transmembrane type-1" evidence="8">
    <location>
        <begin position="74"/>
        <end position="264"/>
    </location>
</feature>
<dbReference type="Gene3D" id="1.10.3720.10">
    <property type="entry name" value="MetI-like"/>
    <property type="match status" value="1"/>
</dbReference>
<keyword evidence="4 7" id="KW-0812">Transmembrane</keyword>
<keyword evidence="6 7" id="KW-0472">Membrane</keyword>
<feature type="transmembrane region" description="Helical" evidence="7">
    <location>
        <begin position="14"/>
        <end position="36"/>
    </location>
</feature>
<evidence type="ECO:0000259" key="8">
    <source>
        <dbReference type="PROSITE" id="PS50928"/>
    </source>
</evidence>
<dbReference type="InterPro" id="IPR025966">
    <property type="entry name" value="OppC_N"/>
</dbReference>
<sequence length="279" mass="29988">MHINYVQQVKQNRIARVGTGLLGLIILVALVGPVLVPHSPVEHSVDVLLPPGDGHWLGTNDVGQDIFSRLVWGARTSLVVAVGVAVLSMLLGIMVGAGAALAGGWVDNLLMRFTDALLTIPPVLVIILVAAYLQPGLPLLVLTLALIGWPVGARVIRAQTLTLKQRTHVYAARTFGAGQWQAFYKHVLPDLTPVITVGLVQNARRAVVTEAGLAFLGITDPGTVSWGMMIQHALKFSYLDVWQWWLLPAGAALALTVLAFSYLGYALEEIVDPRLRPGV</sequence>
<comment type="subcellular location">
    <subcellularLocation>
        <location evidence="1 7">Cell membrane</location>
        <topology evidence="1 7">Multi-pass membrane protein</topology>
    </subcellularLocation>
</comment>
<dbReference type="SUPFAM" id="SSF161098">
    <property type="entry name" value="MetI-like"/>
    <property type="match status" value="1"/>
</dbReference>
<keyword evidence="3" id="KW-1003">Cell membrane</keyword>
<accession>A0A5S4ZT01</accession>
<dbReference type="RefSeq" id="WP_166511655.1">
    <property type="nucleotide sequence ID" value="NZ_VNHM01000008.1"/>
</dbReference>
<name>A0A5S4ZT01_9FIRM</name>
<dbReference type="GO" id="GO:0005886">
    <property type="term" value="C:plasma membrane"/>
    <property type="evidence" value="ECO:0007669"/>
    <property type="project" value="UniProtKB-SubCell"/>
</dbReference>
<evidence type="ECO:0000256" key="7">
    <source>
        <dbReference type="RuleBase" id="RU363032"/>
    </source>
</evidence>
<dbReference type="InterPro" id="IPR000515">
    <property type="entry name" value="MetI-like"/>
</dbReference>
<evidence type="ECO:0000256" key="1">
    <source>
        <dbReference type="ARBA" id="ARBA00004651"/>
    </source>
</evidence>
<keyword evidence="2 7" id="KW-0813">Transport</keyword>
<evidence type="ECO:0000256" key="6">
    <source>
        <dbReference type="ARBA" id="ARBA00023136"/>
    </source>
</evidence>
<evidence type="ECO:0000256" key="3">
    <source>
        <dbReference type="ARBA" id="ARBA00022475"/>
    </source>
</evidence>
<dbReference type="Pfam" id="PF00528">
    <property type="entry name" value="BPD_transp_1"/>
    <property type="match status" value="1"/>
</dbReference>
<comment type="similarity">
    <text evidence="7">Belongs to the binding-protein-dependent transport system permease family.</text>
</comment>
<dbReference type="PROSITE" id="PS50928">
    <property type="entry name" value="ABC_TM1"/>
    <property type="match status" value="1"/>
</dbReference>
<dbReference type="InterPro" id="IPR035906">
    <property type="entry name" value="MetI-like_sf"/>
</dbReference>
<dbReference type="PANTHER" id="PTHR43386:SF1">
    <property type="entry name" value="D,D-DIPEPTIDE TRANSPORT SYSTEM PERMEASE PROTEIN DDPC-RELATED"/>
    <property type="match status" value="1"/>
</dbReference>
<dbReference type="Proteomes" id="UP000323166">
    <property type="component" value="Unassembled WGS sequence"/>
</dbReference>
<feature type="transmembrane region" description="Helical" evidence="7">
    <location>
        <begin position="78"/>
        <end position="101"/>
    </location>
</feature>
<reference evidence="9 10" key="1">
    <citation type="submission" date="2019-07" db="EMBL/GenBank/DDBJ databases">
        <title>Genomic Encyclopedia of Type Strains, Phase I: the one thousand microbial genomes (KMG-I) project.</title>
        <authorList>
            <person name="Kyrpides N."/>
        </authorList>
    </citation>
    <scope>NUCLEOTIDE SEQUENCE [LARGE SCALE GENOMIC DNA]</scope>
    <source>
        <strain evidence="9 10">DSM 6562</strain>
    </source>
</reference>
<feature type="transmembrane region" description="Helical" evidence="7">
    <location>
        <begin position="244"/>
        <end position="267"/>
    </location>
</feature>
<dbReference type="Pfam" id="PF12911">
    <property type="entry name" value="OppC_N"/>
    <property type="match status" value="1"/>
</dbReference>
<keyword evidence="10" id="KW-1185">Reference proteome</keyword>
<dbReference type="CDD" id="cd06261">
    <property type="entry name" value="TM_PBP2"/>
    <property type="match status" value="1"/>
</dbReference>
<dbReference type="GO" id="GO:0055085">
    <property type="term" value="P:transmembrane transport"/>
    <property type="evidence" value="ECO:0007669"/>
    <property type="project" value="InterPro"/>
</dbReference>
<evidence type="ECO:0000313" key="9">
    <source>
        <dbReference type="EMBL" id="TYO95291.1"/>
    </source>
</evidence>
<dbReference type="PANTHER" id="PTHR43386">
    <property type="entry name" value="OLIGOPEPTIDE TRANSPORT SYSTEM PERMEASE PROTEIN APPC"/>
    <property type="match status" value="1"/>
</dbReference>
<protein>
    <submittedName>
        <fullName evidence="9">Peptide/nickel transport system permease protein</fullName>
    </submittedName>
</protein>